<feature type="domain" description="ABC transporter" evidence="4">
    <location>
        <begin position="256"/>
        <end position="493"/>
    </location>
</feature>
<dbReference type="OrthoDB" id="9809450at2"/>
<dbReference type="PANTHER" id="PTHR43158">
    <property type="entry name" value="SKFA PEPTIDE EXPORT ATP-BINDING PROTEIN SKFE"/>
    <property type="match status" value="1"/>
</dbReference>
<dbReference type="PROSITE" id="PS50893">
    <property type="entry name" value="ABC_TRANSPORTER_2"/>
    <property type="match status" value="2"/>
</dbReference>
<dbReference type="SMART" id="SM00382">
    <property type="entry name" value="AAA"/>
    <property type="match status" value="2"/>
</dbReference>
<dbReference type="Pfam" id="PF00005">
    <property type="entry name" value="ABC_tran"/>
    <property type="match status" value="2"/>
</dbReference>
<dbReference type="InterPro" id="IPR003593">
    <property type="entry name" value="AAA+_ATPase"/>
</dbReference>
<dbReference type="Proteomes" id="UP000198635">
    <property type="component" value="Unassembled WGS sequence"/>
</dbReference>
<dbReference type="GO" id="GO:0016887">
    <property type="term" value="F:ATP hydrolysis activity"/>
    <property type="evidence" value="ECO:0007669"/>
    <property type="project" value="InterPro"/>
</dbReference>
<dbReference type="SUPFAM" id="SSF52540">
    <property type="entry name" value="P-loop containing nucleoside triphosphate hydrolases"/>
    <property type="match status" value="2"/>
</dbReference>
<dbReference type="CDD" id="cd03225">
    <property type="entry name" value="ABC_cobalt_CbiO_domain1"/>
    <property type="match status" value="1"/>
</dbReference>
<evidence type="ECO:0000259" key="4">
    <source>
        <dbReference type="PROSITE" id="PS50893"/>
    </source>
</evidence>
<evidence type="ECO:0000256" key="3">
    <source>
        <dbReference type="ARBA" id="ARBA00022840"/>
    </source>
</evidence>
<sequence>MDSLEIHLRHVDVDLGTARILHDLNLTIGGREHFAVLGDNGAGKTTLLRLLVGELWPSQRSSGQRIYRLFGEESSSPIGVRPHVRLVTPAMADWYLRHDLRVPVWEIICAGLHNTPFLYHEPAESEREKARALGLEMGLGLVLDRPMRAVSTGQAKRALLARALIASPKLLAVDELTQGLDRQGQLKLLDALNRIAATGRTRLLVSGHGLLPVPEEVRGRIYIEHGRLVDRPSQVRPGALELPQGQAASSRSGAVVELESCTVVMEGRAAVDNLSWTVNTGECWGVLGHNGGGKSTLLQLVTGYRRPWPGGEARWFGRSGLTRMAQIRGRIGILAPWIGERIEPKATCRDVLLSGLCDGLGVHRGLSETQVSQTRELARAWGMEDWLDRPLGSLSYGQARQVMLGRAVVHGPDFLVLDEPFSGLDASWQARMVELLRHWAEQGRTLVLATHSPEYMDELLTHGLILDQGRLVAATEWSALRQTPAFAALFESAERSAGGS</sequence>
<dbReference type="GO" id="GO:0005524">
    <property type="term" value="F:ATP binding"/>
    <property type="evidence" value="ECO:0007669"/>
    <property type="project" value="UniProtKB-KW"/>
</dbReference>
<keyword evidence="6" id="KW-1185">Reference proteome</keyword>
<dbReference type="AlphaFoldDB" id="A0A1I3R9F1"/>
<keyword evidence="1" id="KW-0813">Transport</keyword>
<gene>
    <name evidence="5" type="ORF">SAMN04488082_10375</name>
</gene>
<dbReference type="GO" id="GO:0016020">
    <property type="term" value="C:membrane"/>
    <property type="evidence" value="ECO:0007669"/>
    <property type="project" value="InterPro"/>
</dbReference>
<dbReference type="InterPro" id="IPR015856">
    <property type="entry name" value="ABC_transpr_CbiO/EcfA_su"/>
</dbReference>
<evidence type="ECO:0000256" key="1">
    <source>
        <dbReference type="ARBA" id="ARBA00022448"/>
    </source>
</evidence>
<dbReference type="GO" id="GO:0055085">
    <property type="term" value="P:transmembrane transport"/>
    <property type="evidence" value="ECO:0007669"/>
    <property type="project" value="InterPro"/>
</dbReference>
<organism evidence="5 6">
    <name type="scientific">Desulfomicrobium apsheronum</name>
    <dbReference type="NCBI Taxonomy" id="52560"/>
    <lineage>
        <taxon>Bacteria</taxon>
        <taxon>Pseudomonadati</taxon>
        <taxon>Thermodesulfobacteriota</taxon>
        <taxon>Desulfovibrionia</taxon>
        <taxon>Desulfovibrionales</taxon>
        <taxon>Desulfomicrobiaceae</taxon>
        <taxon>Desulfomicrobium</taxon>
    </lineage>
</organism>
<reference evidence="6" key="1">
    <citation type="submission" date="2016-10" db="EMBL/GenBank/DDBJ databases">
        <authorList>
            <person name="Varghese N."/>
            <person name="Submissions S."/>
        </authorList>
    </citation>
    <scope>NUCLEOTIDE SEQUENCE [LARGE SCALE GENOMIC DNA]</scope>
    <source>
        <strain evidence="6">DSM 5918</strain>
    </source>
</reference>
<evidence type="ECO:0000313" key="5">
    <source>
        <dbReference type="EMBL" id="SFJ42795.1"/>
    </source>
</evidence>
<dbReference type="InterPro" id="IPR027417">
    <property type="entry name" value="P-loop_NTPase"/>
</dbReference>
<proteinExistence type="predicted"/>
<dbReference type="EMBL" id="FORX01000003">
    <property type="protein sequence ID" value="SFJ42795.1"/>
    <property type="molecule type" value="Genomic_DNA"/>
</dbReference>
<evidence type="ECO:0000256" key="2">
    <source>
        <dbReference type="ARBA" id="ARBA00022741"/>
    </source>
</evidence>
<accession>A0A1I3R9F1</accession>
<protein>
    <submittedName>
        <fullName evidence="5">Molybdate transport system ATP-binding protein</fullName>
    </submittedName>
</protein>
<keyword evidence="2" id="KW-0547">Nucleotide-binding</keyword>
<feature type="domain" description="ABC transporter" evidence="4">
    <location>
        <begin position="6"/>
        <end position="256"/>
    </location>
</feature>
<dbReference type="STRING" id="52560.SAMN04488082_10375"/>
<evidence type="ECO:0000313" key="6">
    <source>
        <dbReference type="Proteomes" id="UP000198635"/>
    </source>
</evidence>
<dbReference type="InterPro" id="IPR003439">
    <property type="entry name" value="ABC_transporter-like_ATP-bd"/>
</dbReference>
<dbReference type="RefSeq" id="WP_092372938.1">
    <property type="nucleotide sequence ID" value="NZ_FORX01000003.1"/>
</dbReference>
<dbReference type="Gene3D" id="3.40.50.300">
    <property type="entry name" value="P-loop containing nucleotide triphosphate hydrolases"/>
    <property type="match status" value="2"/>
</dbReference>
<dbReference type="PANTHER" id="PTHR43158:SF2">
    <property type="entry name" value="SKFA PEPTIDE EXPORT ATP-BINDING PROTEIN SKFE"/>
    <property type="match status" value="1"/>
</dbReference>
<keyword evidence="3 5" id="KW-0067">ATP-binding</keyword>
<name>A0A1I3R9F1_9BACT</name>